<dbReference type="GO" id="GO:0015689">
    <property type="term" value="P:molybdate ion transport"/>
    <property type="evidence" value="ECO:0007669"/>
    <property type="project" value="InterPro"/>
</dbReference>
<dbReference type="GO" id="GO:0030973">
    <property type="term" value="F:molybdate ion binding"/>
    <property type="evidence" value="ECO:0007669"/>
    <property type="project" value="TreeGrafter"/>
</dbReference>
<dbReference type="PANTHER" id="PTHR30632">
    <property type="entry name" value="MOLYBDATE-BINDING PERIPLASMIC PROTEIN"/>
    <property type="match status" value="1"/>
</dbReference>
<organism evidence="3">
    <name type="scientific">freshwater metagenome</name>
    <dbReference type="NCBI Taxonomy" id="449393"/>
    <lineage>
        <taxon>unclassified sequences</taxon>
        <taxon>metagenomes</taxon>
        <taxon>ecological metagenomes</taxon>
    </lineage>
</organism>
<evidence type="ECO:0000256" key="2">
    <source>
        <dbReference type="ARBA" id="ARBA00022729"/>
    </source>
</evidence>
<dbReference type="PANTHER" id="PTHR30632:SF0">
    <property type="entry name" value="SULFATE-BINDING PROTEIN"/>
    <property type="match status" value="1"/>
</dbReference>
<dbReference type="EMBL" id="CAEZWH010000021">
    <property type="protein sequence ID" value="CAB4646169.1"/>
    <property type="molecule type" value="Genomic_DNA"/>
</dbReference>
<accession>A0A6J6KEB9</accession>
<dbReference type="PIRSF" id="PIRSF004846">
    <property type="entry name" value="ModA"/>
    <property type="match status" value="1"/>
</dbReference>
<sequence length="252" mass="25744">MKRIIGVLMVGICAVGTVAPAVAASPLKGEITVSAAASLTDSFTALAKAFRAANPKVKVRLNFGSSSTLVAQIQSGAPSDVIAAADLSSVEKLVASGNVVAVPRVFARNSLSIAVKPGNPEKVKSINDLARLRTIALCGKTVPCGVYASTVLARSGVVINESNITRGADVKATLGAVVTGDADAAIVYKTDVIAAGKAIHFVDIASSSNVKAMYGIASIRGSKNGSLAKAFVDFVLSEQGWKILKGFGFQKP</sequence>
<dbReference type="NCBIfam" id="TIGR01256">
    <property type="entry name" value="modA"/>
    <property type="match status" value="1"/>
</dbReference>
<dbReference type="SUPFAM" id="SSF53850">
    <property type="entry name" value="Periplasmic binding protein-like II"/>
    <property type="match status" value="1"/>
</dbReference>
<reference evidence="3" key="1">
    <citation type="submission" date="2020-05" db="EMBL/GenBank/DDBJ databases">
        <authorList>
            <person name="Chiriac C."/>
            <person name="Salcher M."/>
            <person name="Ghai R."/>
            <person name="Kavagutti S V."/>
        </authorList>
    </citation>
    <scope>NUCLEOTIDE SEQUENCE</scope>
</reference>
<evidence type="ECO:0000313" key="3">
    <source>
        <dbReference type="EMBL" id="CAB4646169.1"/>
    </source>
</evidence>
<dbReference type="Gene3D" id="3.40.190.10">
    <property type="entry name" value="Periplasmic binding protein-like II"/>
    <property type="match status" value="2"/>
</dbReference>
<dbReference type="AlphaFoldDB" id="A0A6J6KEB9"/>
<dbReference type="InterPro" id="IPR050682">
    <property type="entry name" value="ModA/WtpA"/>
</dbReference>
<protein>
    <submittedName>
        <fullName evidence="3">Unannotated protein</fullName>
    </submittedName>
</protein>
<name>A0A6J6KEB9_9ZZZZ</name>
<dbReference type="GO" id="GO:0046872">
    <property type="term" value="F:metal ion binding"/>
    <property type="evidence" value="ECO:0007669"/>
    <property type="project" value="UniProtKB-KW"/>
</dbReference>
<evidence type="ECO:0000256" key="1">
    <source>
        <dbReference type="ARBA" id="ARBA00022723"/>
    </source>
</evidence>
<dbReference type="InterPro" id="IPR005950">
    <property type="entry name" value="ModA"/>
</dbReference>
<keyword evidence="1" id="KW-0479">Metal-binding</keyword>
<dbReference type="Pfam" id="PF13531">
    <property type="entry name" value="SBP_bac_11"/>
    <property type="match status" value="1"/>
</dbReference>
<proteinExistence type="predicted"/>
<keyword evidence="2" id="KW-0732">Signal</keyword>
<gene>
    <name evidence="3" type="ORF">UFOPK2195_00215</name>
</gene>